<protein>
    <recommendedName>
        <fullName evidence="1">ATPase AAA-type core domain-containing protein</fullName>
    </recommendedName>
</protein>
<evidence type="ECO:0000313" key="3">
    <source>
        <dbReference type="Proteomes" id="UP000034753"/>
    </source>
</evidence>
<dbReference type="PANTHER" id="PTHR43581:SF2">
    <property type="entry name" value="EXCINUCLEASE ATPASE SUBUNIT"/>
    <property type="match status" value="1"/>
</dbReference>
<dbReference type="GO" id="GO:0016887">
    <property type="term" value="F:ATP hydrolysis activity"/>
    <property type="evidence" value="ECO:0007669"/>
    <property type="project" value="InterPro"/>
</dbReference>
<evidence type="ECO:0000313" key="2">
    <source>
        <dbReference type="EMBL" id="KKS12536.1"/>
    </source>
</evidence>
<dbReference type="InterPro" id="IPR003959">
    <property type="entry name" value="ATPase_AAA_core"/>
</dbReference>
<sequence length="503" mass="56726">SANWKKPSASCPADYNVQIGSTPALLKNYSLVNSSDFADIPDGHLEDIDTDYINNLIGLEVNKLIPPSLPKVIFWKYDEQNLLPPTINIDAFVANPESVVPLKNMFTLAGITDIATEISQARQVVGNKLRNLLRRVADHTTRHFRSVWKEYKEISFALEPNATNIDANIVEKNHWKMSQRSDGVKRFFTFLLLISANVKANLLNGALLLIDEPDMGLHPSGSRYLRDELIETAKKNYVVFSTHSIFMIDKENVPRHIIVKKEKEKTTIKSADKSNIVDEEVLYNALNFSVFDILQKDNLIFEGWRDKQLFQTAIKKIPTTHTDDLKALKERLKTLGLCHVGGVKDVRNITPLIELAGRQCTIISDGDTTAKEKQKEYQNIHGYGVWKRYDEMQSSSKVETSEDFVKQDVFTSAIAGIKKQYPHLTGDPTVLVTGKIASVKKWLAIQGIAGEQIKEILDTLKTVIFDELQPSDIDTSYYDFLKNLTALLCPPKGNLTYVVKKSS</sequence>
<accession>A0A0G0YS82</accession>
<dbReference type="Pfam" id="PF13304">
    <property type="entry name" value="AAA_21"/>
    <property type="match status" value="1"/>
</dbReference>
<gene>
    <name evidence="2" type="ORF">UU67_C0051G0010</name>
</gene>
<reference evidence="2 3" key="1">
    <citation type="journal article" date="2015" name="Nature">
        <title>rRNA introns, odd ribosomes, and small enigmatic genomes across a large radiation of phyla.</title>
        <authorList>
            <person name="Brown C.T."/>
            <person name="Hug L.A."/>
            <person name="Thomas B.C."/>
            <person name="Sharon I."/>
            <person name="Castelle C.J."/>
            <person name="Singh A."/>
            <person name="Wilkins M.J."/>
            <person name="Williams K.H."/>
            <person name="Banfield J.F."/>
        </authorList>
    </citation>
    <scope>NUCLEOTIDE SEQUENCE [LARGE SCALE GENOMIC DNA]</scope>
</reference>
<dbReference type="PATRIC" id="fig|1618429.3.peg.940"/>
<comment type="caution">
    <text evidence="2">The sequence shown here is derived from an EMBL/GenBank/DDBJ whole genome shotgun (WGS) entry which is preliminary data.</text>
</comment>
<dbReference type="EMBL" id="LCBN01000051">
    <property type="protein sequence ID" value="KKS12536.1"/>
    <property type="molecule type" value="Genomic_DNA"/>
</dbReference>
<feature type="domain" description="ATPase AAA-type core" evidence="1">
    <location>
        <begin position="175"/>
        <end position="248"/>
    </location>
</feature>
<dbReference type="InterPro" id="IPR051396">
    <property type="entry name" value="Bact_Antivir_Def_Nuclease"/>
</dbReference>
<dbReference type="Gene3D" id="3.40.50.300">
    <property type="entry name" value="P-loop containing nucleotide triphosphate hydrolases"/>
    <property type="match status" value="1"/>
</dbReference>
<dbReference type="SUPFAM" id="SSF52540">
    <property type="entry name" value="P-loop containing nucleoside triphosphate hydrolases"/>
    <property type="match status" value="1"/>
</dbReference>
<dbReference type="AlphaFoldDB" id="A0A0G0YS82"/>
<organism evidence="2 3">
    <name type="scientific">Candidatus Daviesbacteria bacterium GW2011_GWB1_41_5</name>
    <dbReference type="NCBI Taxonomy" id="1618429"/>
    <lineage>
        <taxon>Bacteria</taxon>
        <taxon>Candidatus Daviesiibacteriota</taxon>
    </lineage>
</organism>
<proteinExistence type="predicted"/>
<evidence type="ECO:0000259" key="1">
    <source>
        <dbReference type="Pfam" id="PF13304"/>
    </source>
</evidence>
<dbReference type="GO" id="GO:0005524">
    <property type="term" value="F:ATP binding"/>
    <property type="evidence" value="ECO:0007669"/>
    <property type="project" value="InterPro"/>
</dbReference>
<dbReference type="InterPro" id="IPR027417">
    <property type="entry name" value="P-loop_NTPase"/>
</dbReference>
<name>A0A0G0YS82_9BACT</name>
<dbReference type="PANTHER" id="PTHR43581">
    <property type="entry name" value="ATP/GTP PHOSPHATASE"/>
    <property type="match status" value="1"/>
</dbReference>
<dbReference type="Proteomes" id="UP000034753">
    <property type="component" value="Unassembled WGS sequence"/>
</dbReference>
<feature type="non-terminal residue" evidence="2">
    <location>
        <position position="1"/>
    </location>
</feature>